<reference evidence="2 3" key="1">
    <citation type="submission" date="2019-11" db="EMBL/GenBank/DDBJ databases">
        <title>Pedobacter sp. HMF7647 Genome sequencing and assembly.</title>
        <authorList>
            <person name="Kang H."/>
            <person name="Kim H."/>
            <person name="Joh K."/>
        </authorList>
    </citation>
    <scope>NUCLEOTIDE SEQUENCE [LARGE SCALE GENOMIC DNA]</scope>
    <source>
        <strain evidence="2 3">HMF7647</strain>
    </source>
</reference>
<evidence type="ECO:0000313" key="3">
    <source>
        <dbReference type="Proteomes" id="UP000466586"/>
    </source>
</evidence>
<dbReference type="EMBL" id="WVHT01000002">
    <property type="protein sequence ID" value="MXV50243.1"/>
    <property type="molecule type" value="Genomic_DNA"/>
</dbReference>
<dbReference type="PANTHER" id="PTHR10443:SF12">
    <property type="entry name" value="DIPEPTIDASE"/>
    <property type="match status" value="1"/>
</dbReference>
<dbReference type="GO" id="GO:0070573">
    <property type="term" value="F:metallodipeptidase activity"/>
    <property type="evidence" value="ECO:0007669"/>
    <property type="project" value="InterPro"/>
</dbReference>
<name>A0A7K1Y6P8_9SPHI</name>
<keyword evidence="3" id="KW-1185">Reference proteome</keyword>
<dbReference type="Pfam" id="PF01244">
    <property type="entry name" value="Peptidase_M19"/>
    <property type="match status" value="1"/>
</dbReference>
<evidence type="ECO:0000313" key="2">
    <source>
        <dbReference type="EMBL" id="MXV50243.1"/>
    </source>
</evidence>
<organism evidence="2 3">
    <name type="scientific">Hufsiella arboris</name>
    <dbReference type="NCBI Taxonomy" id="2695275"/>
    <lineage>
        <taxon>Bacteria</taxon>
        <taxon>Pseudomonadati</taxon>
        <taxon>Bacteroidota</taxon>
        <taxon>Sphingobacteriia</taxon>
        <taxon>Sphingobacteriales</taxon>
        <taxon>Sphingobacteriaceae</taxon>
        <taxon>Hufsiella</taxon>
    </lineage>
</organism>
<dbReference type="InterPro" id="IPR032466">
    <property type="entry name" value="Metal_Hydrolase"/>
</dbReference>
<proteinExistence type="predicted"/>
<dbReference type="RefSeq" id="WP_160843424.1">
    <property type="nucleotide sequence ID" value="NZ_WVHT01000002.1"/>
</dbReference>
<feature type="signal peptide" evidence="1">
    <location>
        <begin position="1"/>
        <end position="21"/>
    </location>
</feature>
<protein>
    <submittedName>
        <fullName evidence="2">Membrane dipeptidase</fullName>
    </submittedName>
</protein>
<dbReference type="SUPFAM" id="SSF51556">
    <property type="entry name" value="Metallo-dependent hydrolases"/>
    <property type="match status" value="1"/>
</dbReference>
<gene>
    <name evidence="2" type="ORF">GS399_04610</name>
</gene>
<feature type="chain" id="PRO_5029588954" evidence="1">
    <location>
        <begin position="22"/>
        <end position="382"/>
    </location>
</feature>
<dbReference type="CDD" id="cd01301">
    <property type="entry name" value="rDP_like"/>
    <property type="match status" value="1"/>
</dbReference>
<dbReference type="InterPro" id="IPR008257">
    <property type="entry name" value="Pept_M19"/>
</dbReference>
<dbReference type="Proteomes" id="UP000466586">
    <property type="component" value="Unassembled WGS sequence"/>
</dbReference>
<accession>A0A7K1Y6P8</accession>
<dbReference type="PROSITE" id="PS51365">
    <property type="entry name" value="RENAL_DIPEPTIDASE_2"/>
    <property type="match status" value="1"/>
</dbReference>
<dbReference type="AlphaFoldDB" id="A0A7K1Y6P8"/>
<dbReference type="GO" id="GO:0006508">
    <property type="term" value="P:proteolysis"/>
    <property type="evidence" value="ECO:0007669"/>
    <property type="project" value="InterPro"/>
</dbReference>
<evidence type="ECO:0000256" key="1">
    <source>
        <dbReference type="SAM" id="SignalP"/>
    </source>
</evidence>
<sequence length="382" mass="42594">MKIKIKLIAALLFLFSISAQAQKNKLKVIDTHNDVISNQLTSGKDLAKNEGEQFDLVKAGKGKLTGQVFSIWSDETGNFKYANREIDSLYALINRNPSKIKLARNSSEVESIISDKKMAALIGVEGGHMIDDNLDFIDSLQKRGMCYLTLTWNNSTSWATSAADEVNKKDLPHKGLSDFGKQVITRLNILGVMVDISHVGEQTFYDAISASTKPVIASHSSVFKLCPHQRNLKDDQLKAIAAKGGVVFVNFYSGFIDSTYNRKLQAFFKEHQAERDSLSKLYPQSQAEGVLLKKHPAEYENMRPPLSLLVDHIDYIAKLIGVDHVGIGADFEGAESYPKELDDVSDYPKIFKELRKRGYSKSDIKKIANQNFLRVLKANTGS</sequence>
<dbReference type="Gene3D" id="3.20.20.140">
    <property type="entry name" value="Metal-dependent hydrolases"/>
    <property type="match status" value="1"/>
</dbReference>
<keyword evidence="1" id="KW-0732">Signal</keyword>
<comment type="caution">
    <text evidence="2">The sequence shown here is derived from an EMBL/GenBank/DDBJ whole genome shotgun (WGS) entry which is preliminary data.</text>
</comment>
<dbReference type="PANTHER" id="PTHR10443">
    <property type="entry name" value="MICROSOMAL DIPEPTIDASE"/>
    <property type="match status" value="1"/>
</dbReference>